<proteinExistence type="predicted"/>
<dbReference type="AlphaFoldDB" id="A0A9P5MNB0"/>
<name>A0A9P5MNB0_9AGAM</name>
<keyword evidence="2" id="KW-1185">Reference proteome</keyword>
<dbReference type="Proteomes" id="UP000759537">
    <property type="component" value="Unassembled WGS sequence"/>
</dbReference>
<dbReference type="EMBL" id="WHVB01000018">
    <property type="protein sequence ID" value="KAF8473720.1"/>
    <property type="molecule type" value="Genomic_DNA"/>
</dbReference>
<evidence type="ECO:0000313" key="2">
    <source>
        <dbReference type="Proteomes" id="UP000759537"/>
    </source>
</evidence>
<evidence type="ECO:0000313" key="1">
    <source>
        <dbReference type="EMBL" id="KAF8473720.1"/>
    </source>
</evidence>
<sequence>MATEPGSITTVLRRGASCALQKPEQRFSVASVPQYPSKALDWATCLVVEVEVRGNCTRCVVTRTVKYNMIGCLWVHSAFVGRGDAAFCVKALGKFSSERMSCEEAEKGGPLRTSLYEWEERVEACHFSLQSDIAAWREIARTASMDAVSTKFGGGGAAAKLLAGAQRTEIFILGKMPRSLSAMLLNEIETDCVGFYEGQLAFEHCGFEGPRRYEVAGQVSAYQSLSMPYLNGLNAEATEGIRLGDPSHWRRHSACARTEVRRHMLTDVLLGVTGPIIMTVVHFQIAAGARLL</sequence>
<accession>A0A9P5MNB0</accession>
<protein>
    <submittedName>
        <fullName evidence="1">Uncharacterized protein</fullName>
    </submittedName>
</protein>
<reference evidence="1" key="2">
    <citation type="journal article" date="2020" name="Nat. Commun.">
        <title>Large-scale genome sequencing of mycorrhizal fungi provides insights into the early evolution of symbiotic traits.</title>
        <authorList>
            <person name="Miyauchi S."/>
            <person name="Kiss E."/>
            <person name="Kuo A."/>
            <person name="Drula E."/>
            <person name="Kohler A."/>
            <person name="Sanchez-Garcia M."/>
            <person name="Morin E."/>
            <person name="Andreopoulos B."/>
            <person name="Barry K.W."/>
            <person name="Bonito G."/>
            <person name="Buee M."/>
            <person name="Carver A."/>
            <person name="Chen C."/>
            <person name="Cichocki N."/>
            <person name="Clum A."/>
            <person name="Culley D."/>
            <person name="Crous P.W."/>
            <person name="Fauchery L."/>
            <person name="Girlanda M."/>
            <person name="Hayes R.D."/>
            <person name="Keri Z."/>
            <person name="LaButti K."/>
            <person name="Lipzen A."/>
            <person name="Lombard V."/>
            <person name="Magnuson J."/>
            <person name="Maillard F."/>
            <person name="Murat C."/>
            <person name="Nolan M."/>
            <person name="Ohm R.A."/>
            <person name="Pangilinan J."/>
            <person name="Pereira M.F."/>
            <person name="Perotto S."/>
            <person name="Peter M."/>
            <person name="Pfister S."/>
            <person name="Riley R."/>
            <person name="Sitrit Y."/>
            <person name="Stielow J.B."/>
            <person name="Szollosi G."/>
            <person name="Zifcakova L."/>
            <person name="Stursova M."/>
            <person name="Spatafora J.W."/>
            <person name="Tedersoo L."/>
            <person name="Vaario L.M."/>
            <person name="Yamada A."/>
            <person name="Yan M."/>
            <person name="Wang P."/>
            <person name="Xu J."/>
            <person name="Bruns T."/>
            <person name="Baldrian P."/>
            <person name="Vilgalys R."/>
            <person name="Dunand C."/>
            <person name="Henrissat B."/>
            <person name="Grigoriev I.V."/>
            <person name="Hibbett D."/>
            <person name="Nagy L.G."/>
            <person name="Martin F.M."/>
        </authorList>
    </citation>
    <scope>NUCLEOTIDE SEQUENCE</scope>
    <source>
        <strain evidence="1">Prilba</strain>
    </source>
</reference>
<comment type="caution">
    <text evidence="1">The sequence shown here is derived from an EMBL/GenBank/DDBJ whole genome shotgun (WGS) entry which is preliminary data.</text>
</comment>
<gene>
    <name evidence="1" type="ORF">DFH94DRAFT_684341</name>
</gene>
<reference evidence="1" key="1">
    <citation type="submission" date="2019-10" db="EMBL/GenBank/DDBJ databases">
        <authorList>
            <consortium name="DOE Joint Genome Institute"/>
            <person name="Kuo A."/>
            <person name="Miyauchi S."/>
            <person name="Kiss E."/>
            <person name="Drula E."/>
            <person name="Kohler A."/>
            <person name="Sanchez-Garcia M."/>
            <person name="Andreopoulos B."/>
            <person name="Barry K.W."/>
            <person name="Bonito G."/>
            <person name="Buee M."/>
            <person name="Carver A."/>
            <person name="Chen C."/>
            <person name="Cichocki N."/>
            <person name="Clum A."/>
            <person name="Culley D."/>
            <person name="Crous P.W."/>
            <person name="Fauchery L."/>
            <person name="Girlanda M."/>
            <person name="Hayes R."/>
            <person name="Keri Z."/>
            <person name="LaButti K."/>
            <person name="Lipzen A."/>
            <person name="Lombard V."/>
            <person name="Magnuson J."/>
            <person name="Maillard F."/>
            <person name="Morin E."/>
            <person name="Murat C."/>
            <person name="Nolan M."/>
            <person name="Ohm R."/>
            <person name="Pangilinan J."/>
            <person name="Pereira M."/>
            <person name="Perotto S."/>
            <person name="Peter M."/>
            <person name="Riley R."/>
            <person name="Sitrit Y."/>
            <person name="Stielow B."/>
            <person name="Szollosi G."/>
            <person name="Zifcakova L."/>
            <person name="Stursova M."/>
            <person name="Spatafora J.W."/>
            <person name="Tedersoo L."/>
            <person name="Vaario L.-M."/>
            <person name="Yamada A."/>
            <person name="Yan M."/>
            <person name="Wang P."/>
            <person name="Xu J."/>
            <person name="Bruns T."/>
            <person name="Baldrian P."/>
            <person name="Vilgalys R."/>
            <person name="Henrissat B."/>
            <person name="Grigoriev I.V."/>
            <person name="Hibbett D."/>
            <person name="Nagy L.G."/>
            <person name="Martin F.M."/>
        </authorList>
    </citation>
    <scope>NUCLEOTIDE SEQUENCE</scope>
    <source>
        <strain evidence="1">Prilba</strain>
    </source>
</reference>
<organism evidence="1 2">
    <name type="scientific">Russula ochroleuca</name>
    <dbReference type="NCBI Taxonomy" id="152965"/>
    <lineage>
        <taxon>Eukaryota</taxon>
        <taxon>Fungi</taxon>
        <taxon>Dikarya</taxon>
        <taxon>Basidiomycota</taxon>
        <taxon>Agaricomycotina</taxon>
        <taxon>Agaricomycetes</taxon>
        <taxon>Russulales</taxon>
        <taxon>Russulaceae</taxon>
        <taxon>Russula</taxon>
    </lineage>
</organism>